<protein>
    <submittedName>
        <fullName evidence="1">Uncharacterized protein</fullName>
    </submittedName>
</protein>
<name>A0ACC6RKV4_9BURK</name>
<evidence type="ECO:0000313" key="2">
    <source>
        <dbReference type="Proteomes" id="UP001392318"/>
    </source>
</evidence>
<sequence>MSRSIHTSRTLLTALSGALACAALAFASATQAQVSVGATASIAPGAATSTTGALTVNETAGIDNAQANQLTITTGNVSINVNGDEQLASVTAQLKGASATIGAGAFANTNGAMMVNQSAGVGNVQRNTALISSGAIGVAAVSDGELSAAAAQNGGHGQTAQAGGIREVRIDNAAFRNATGLVQVNQTAGAGNATANSFVLRPPAGTLF</sequence>
<proteinExistence type="predicted"/>
<organism evidence="1 2">
    <name type="scientific">Paraburkholderia unamae</name>
    <dbReference type="NCBI Taxonomy" id="219649"/>
    <lineage>
        <taxon>Bacteria</taxon>
        <taxon>Pseudomonadati</taxon>
        <taxon>Pseudomonadota</taxon>
        <taxon>Betaproteobacteria</taxon>
        <taxon>Burkholderiales</taxon>
        <taxon>Burkholderiaceae</taxon>
        <taxon>Paraburkholderia</taxon>
    </lineage>
</organism>
<keyword evidence="2" id="KW-1185">Reference proteome</keyword>
<evidence type="ECO:0000313" key="1">
    <source>
        <dbReference type="EMBL" id="MEM5402276.1"/>
    </source>
</evidence>
<dbReference type="Proteomes" id="UP001392318">
    <property type="component" value="Unassembled WGS sequence"/>
</dbReference>
<dbReference type="EMBL" id="JAYMRU010000014">
    <property type="protein sequence ID" value="MEM5402276.1"/>
    <property type="molecule type" value="Genomic_DNA"/>
</dbReference>
<gene>
    <name evidence="1" type="ORF">VSR83_19585</name>
</gene>
<comment type="caution">
    <text evidence="1">The sequence shown here is derived from an EMBL/GenBank/DDBJ whole genome shotgun (WGS) entry which is preliminary data.</text>
</comment>
<accession>A0ACC6RKV4</accession>
<reference evidence="1" key="1">
    <citation type="submission" date="2024-01" db="EMBL/GenBank/DDBJ databases">
        <title>The diversity of rhizobia nodulating Mimosa spp. in eleven states of Brazil covering several biomes is determined by host plant, location, and edaphic factors.</title>
        <authorList>
            <person name="Rouws L."/>
            <person name="Barauna A."/>
            <person name="Beukes C."/>
            <person name="De Faria S.M."/>
            <person name="Gross E."/>
            <person name="Dos Reis Junior F.B."/>
            <person name="Simon M."/>
            <person name="Maluk M."/>
            <person name="Odee D.W."/>
            <person name="Kenicer G."/>
            <person name="Young J.P.W."/>
            <person name="Reis V.M."/>
            <person name="Zilli J."/>
            <person name="James E.K."/>
        </authorList>
    </citation>
    <scope>NUCLEOTIDE SEQUENCE</scope>
    <source>
        <strain evidence="1">JPY452</strain>
    </source>
</reference>